<dbReference type="EMBL" id="QNTQ01000013">
    <property type="protein sequence ID" value="RBI84058.1"/>
    <property type="molecule type" value="Genomic_DNA"/>
</dbReference>
<protein>
    <submittedName>
        <fullName evidence="1">Uncharacterized protein</fullName>
    </submittedName>
</protein>
<reference evidence="1 2" key="1">
    <citation type="submission" date="2018-07" db="EMBL/GenBank/DDBJ databases">
        <title>Rhodosalinus sp. strain E84T genomic sequence and assembly.</title>
        <authorList>
            <person name="Liu Z.-W."/>
            <person name="Lu D.-C."/>
        </authorList>
    </citation>
    <scope>NUCLEOTIDE SEQUENCE [LARGE SCALE GENOMIC DNA]</scope>
    <source>
        <strain evidence="1 2">E84</strain>
    </source>
</reference>
<evidence type="ECO:0000313" key="2">
    <source>
        <dbReference type="Proteomes" id="UP000253370"/>
    </source>
</evidence>
<dbReference type="Proteomes" id="UP000253370">
    <property type="component" value="Unassembled WGS sequence"/>
</dbReference>
<dbReference type="RefSeq" id="WP_113290037.1">
    <property type="nucleotide sequence ID" value="NZ_QNTQ01000013.1"/>
</dbReference>
<name>A0A365U6C1_9RHOB</name>
<dbReference type="AlphaFoldDB" id="A0A365U6C1"/>
<gene>
    <name evidence="1" type="ORF">DRV85_13685</name>
</gene>
<proteinExistence type="predicted"/>
<organism evidence="1 2">
    <name type="scientific">Rhodosalinus halophilus</name>
    <dbReference type="NCBI Taxonomy" id="2259333"/>
    <lineage>
        <taxon>Bacteria</taxon>
        <taxon>Pseudomonadati</taxon>
        <taxon>Pseudomonadota</taxon>
        <taxon>Alphaproteobacteria</taxon>
        <taxon>Rhodobacterales</taxon>
        <taxon>Paracoccaceae</taxon>
        <taxon>Rhodosalinus</taxon>
    </lineage>
</organism>
<dbReference type="OrthoDB" id="7866756at2"/>
<evidence type="ECO:0000313" key="1">
    <source>
        <dbReference type="EMBL" id="RBI84058.1"/>
    </source>
</evidence>
<accession>A0A365U6C1</accession>
<sequence length="161" mass="16695">MSEASEAPAAVPVHRAHVLARRARLRPAAPMEREALVGLAESLAAVAGVDRVLARPTTGSLIVETHHDAAEVLAEMEAQGLIRTRRAPSPPPVGQVVRLGLLQADMGVKRRTGNALDLRTAMAVALAAGAVLQLARGRVAGPATTLAMAAFSLLDRDAPKG</sequence>
<keyword evidence="2" id="KW-1185">Reference proteome</keyword>
<comment type="caution">
    <text evidence="1">The sequence shown here is derived from an EMBL/GenBank/DDBJ whole genome shotgun (WGS) entry which is preliminary data.</text>
</comment>